<name>A0A5B7HDZ7_PORTR</name>
<evidence type="ECO:0000313" key="1">
    <source>
        <dbReference type="EMBL" id="MPC66884.1"/>
    </source>
</evidence>
<protein>
    <submittedName>
        <fullName evidence="1">Uncharacterized protein</fullName>
    </submittedName>
</protein>
<dbReference type="EMBL" id="VSRR010025455">
    <property type="protein sequence ID" value="MPC66884.1"/>
    <property type="molecule type" value="Genomic_DNA"/>
</dbReference>
<comment type="caution">
    <text evidence="1">The sequence shown here is derived from an EMBL/GenBank/DDBJ whole genome shotgun (WGS) entry which is preliminary data.</text>
</comment>
<evidence type="ECO:0000313" key="2">
    <source>
        <dbReference type="Proteomes" id="UP000324222"/>
    </source>
</evidence>
<keyword evidence="2" id="KW-1185">Reference proteome</keyword>
<gene>
    <name evidence="1" type="ORF">E2C01_061039</name>
</gene>
<dbReference type="AlphaFoldDB" id="A0A5B7HDZ7"/>
<proteinExistence type="predicted"/>
<sequence length="106" mass="12113">MILPGDELCDLHYLRQLRPLAWSSCGRPCPECEIRRNLIFQLYVSLYRNGGSVYLKAETDRRTHARGARQVGPGDEARYKCSRLDRGTGTRRPLDLPAIFYVGLTD</sequence>
<dbReference type="Proteomes" id="UP000324222">
    <property type="component" value="Unassembled WGS sequence"/>
</dbReference>
<organism evidence="1 2">
    <name type="scientific">Portunus trituberculatus</name>
    <name type="common">Swimming crab</name>
    <name type="synonym">Neptunus trituberculatus</name>
    <dbReference type="NCBI Taxonomy" id="210409"/>
    <lineage>
        <taxon>Eukaryota</taxon>
        <taxon>Metazoa</taxon>
        <taxon>Ecdysozoa</taxon>
        <taxon>Arthropoda</taxon>
        <taxon>Crustacea</taxon>
        <taxon>Multicrustacea</taxon>
        <taxon>Malacostraca</taxon>
        <taxon>Eumalacostraca</taxon>
        <taxon>Eucarida</taxon>
        <taxon>Decapoda</taxon>
        <taxon>Pleocyemata</taxon>
        <taxon>Brachyura</taxon>
        <taxon>Eubrachyura</taxon>
        <taxon>Portunoidea</taxon>
        <taxon>Portunidae</taxon>
        <taxon>Portuninae</taxon>
        <taxon>Portunus</taxon>
    </lineage>
</organism>
<reference evidence="1 2" key="1">
    <citation type="submission" date="2019-05" db="EMBL/GenBank/DDBJ databases">
        <title>Another draft genome of Portunus trituberculatus and its Hox gene families provides insights of decapod evolution.</title>
        <authorList>
            <person name="Jeong J.-H."/>
            <person name="Song I."/>
            <person name="Kim S."/>
            <person name="Choi T."/>
            <person name="Kim D."/>
            <person name="Ryu S."/>
            <person name="Kim W."/>
        </authorList>
    </citation>
    <scope>NUCLEOTIDE SEQUENCE [LARGE SCALE GENOMIC DNA]</scope>
    <source>
        <tissue evidence="1">Muscle</tissue>
    </source>
</reference>
<accession>A0A5B7HDZ7</accession>